<accession>A0A1Y2LS75</accession>
<dbReference type="InterPro" id="IPR014729">
    <property type="entry name" value="Rossmann-like_a/b/a_fold"/>
</dbReference>
<feature type="region of interest" description="Disordered" evidence="1">
    <location>
        <begin position="149"/>
        <end position="168"/>
    </location>
</feature>
<dbReference type="Proteomes" id="UP000193240">
    <property type="component" value="Unassembled WGS sequence"/>
</dbReference>
<dbReference type="AlphaFoldDB" id="A0A1Y2LS75"/>
<keyword evidence="3" id="KW-1185">Reference proteome</keyword>
<dbReference type="Gene3D" id="3.40.50.620">
    <property type="entry name" value="HUPs"/>
    <property type="match status" value="1"/>
</dbReference>
<dbReference type="GO" id="GO:0004140">
    <property type="term" value="F:dephospho-CoA kinase activity"/>
    <property type="evidence" value="ECO:0007669"/>
    <property type="project" value="TreeGrafter"/>
</dbReference>
<evidence type="ECO:0000313" key="3">
    <source>
        <dbReference type="Proteomes" id="UP000193240"/>
    </source>
</evidence>
<dbReference type="OMA" id="VEIWDPF"/>
<dbReference type="EMBL" id="KZ107852">
    <property type="protein sequence ID" value="OSS46077.1"/>
    <property type="molecule type" value="Genomic_DNA"/>
</dbReference>
<dbReference type="GO" id="GO:0015937">
    <property type="term" value="P:coenzyme A biosynthetic process"/>
    <property type="evidence" value="ECO:0007669"/>
    <property type="project" value="TreeGrafter"/>
</dbReference>
<organism evidence="2 3">
    <name type="scientific">Epicoccum nigrum</name>
    <name type="common">Soil fungus</name>
    <name type="synonym">Epicoccum purpurascens</name>
    <dbReference type="NCBI Taxonomy" id="105696"/>
    <lineage>
        <taxon>Eukaryota</taxon>
        <taxon>Fungi</taxon>
        <taxon>Dikarya</taxon>
        <taxon>Ascomycota</taxon>
        <taxon>Pezizomycotina</taxon>
        <taxon>Dothideomycetes</taxon>
        <taxon>Pleosporomycetidae</taxon>
        <taxon>Pleosporales</taxon>
        <taxon>Pleosporineae</taxon>
        <taxon>Didymellaceae</taxon>
        <taxon>Epicoccum</taxon>
    </lineage>
</organism>
<gene>
    <name evidence="2" type="ORF">B5807_07989</name>
</gene>
<dbReference type="STRING" id="105696.A0A1Y2LS75"/>
<feature type="compositionally biased region" description="Basic and acidic residues" evidence="1">
    <location>
        <begin position="149"/>
        <end position="163"/>
    </location>
</feature>
<protein>
    <recommendedName>
        <fullName evidence="4">Cytidyltransferase-like domain-containing protein</fullName>
    </recommendedName>
</protein>
<evidence type="ECO:0000256" key="1">
    <source>
        <dbReference type="SAM" id="MobiDB-lite"/>
    </source>
</evidence>
<dbReference type="PANTHER" id="PTHR10695:SF46">
    <property type="entry name" value="BIFUNCTIONAL COENZYME A SYNTHASE-RELATED"/>
    <property type="match status" value="1"/>
</dbReference>
<dbReference type="SUPFAM" id="SSF52374">
    <property type="entry name" value="Nucleotidylyl transferase"/>
    <property type="match status" value="1"/>
</dbReference>
<evidence type="ECO:0000313" key="2">
    <source>
        <dbReference type="EMBL" id="OSS46077.1"/>
    </source>
</evidence>
<sequence length="436" mass="47588">MNVSTAARRLASAPTCTSSALSRARLLPRHLATMPPLRKDPYRALLLLPPAPTPSNYASLKAAYNAPLSTVLKELRRTQEPALLEIALACPHLYGRLDDARGPLYETTQQLVADLYKLICIVAAKGAIDTEDAEGIDARVLLVAQPKDGKLQRASEDSPREQELQGPATDLQTLAQSSRKWRSVYSVESEEGERFLKGFQAVSKVTNVSKVRGGMVLNGSASAATTATSFAGSQKHLSVAVGGTFDHLHIGHKLLLTMFAFVLGRRQQSEAPSVLTVGITGDALLVNKKFADHLESWKARQEATHDFLHSIIYFGALDDNRIKVQEVNEPGPNGHAVHVSYSFGLTIKYVEIWDPFGPTITDKDITALALSLETRGGGAAVNEKRKEQGWDPLEVYEVAVLDASEEGTVDETFQSKLSSTEIRRKRSELVRPRAKA</sequence>
<evidence type="ECO:0008006" key="4">
    <source>
        <dbReference type="Google" id="ProtNLM"/>
    </source>
</evidence>
<name>A0A1Y2LS75_EPING</name>
<dbReference type="PANTHER" id="PTHR10695">
    <property type="entry name" value="DEPHOSPHO-COA KINASE-RELATED"/>
    <property type="match status" value="1"/>
</dbReference>
<proteinExistence type="predicted"/>
<reference evidence="2 3" key="1">
    <citation type="journal article" date="2017" name="Genome Announc.">
        <title>Genome sequence of the saprophytic ascomycete Epicoccum nigrum ICMP 19927 strain isolated from New Zealand.</title>
        <authorList>
            <person name="Fokin M."/>
            <person name="Fleetwood D."/>
            <person name="Weir B.S."/>
            <person name="Villas-Boas S.G."/>
        </authorList>
    </citation>
    <scope>NUCLEOTIDE SEQUENCE [LARGE SCALE GENOMIC DNA]</scope>
    <source>
        <strain evidence="2 3">ICMP 19927</strain>
    </source>
</reference>
<dbReference type="InParanoid" id="A0A1Y2LS75"/>